<feature type="signal peptide" evidence="1">
    <location>
        <begin position="1"/>
        <end position="20"/>
    </location>
</feature>
<gene>
    <name evidence="2" type="ORF">SAMN05443432_11182</name>
</gene>
<feature type="chain" id="PRO_5013246541" evidence="1">
    <location>
        <begin position="21"/>
        <end position="121"/>
    </location>
</feature>
<evidence type="ECO:0000313" key="3">
    <source>
        <dbReference type="Proteomes" id="UP000322545"/>
    </source>
</evidence>
<sequence length="121" mass="12683">MRKFLLSLTIATAVPVFASASDDTMGHDMSSHGDMSSHEGMDGHEGMAGVHAAATVNSIGDGMANISHGPIAEIGWPAMTMDLPMMEGAEIEGVEAGDEVMMMLEKGEDGMYAIRALSPKE</sequence>
<dbReference type="InterPro" id="IPR042230">
    <property type="entry name" value="CusF_sf"/>
</dbReference>
<dbReference type="Proteomes" id="UP000322545">
    <property type="component" value="Unassembled WGS sequence"/>
</dbReference>
<keyword evidence="3" id="KW-1185">Reference proteome</keyword>
<dbReference type="RefSeq" id="WP_149780729.1">
    <property type="nucleotide sequence ID" value="NZ_FRCB01000011.1"/>
</dbReference>
<proteinExistence type="predicted"/>
<dbReference type="Pfam" id="PF11604">
    <property type="entry name" value="CusF_Ec"/>
    <property type="match status" value="1"/>
</dbReference>
<evidence type="ECO:0000313" key="2">
    <source>
        <dbReference type="EMBL" id="SHM66737.1"/>
    </source>
</evidence>
<dbReference type="EMBL" id="FRCB01000011">
    <property type="protein sequence ID" value="SHM66737.1"/>
    <property type="molecule type" value="Genomic_DNA"/>
</dbReference>
<organism evidence="2 3">
    <name type="scientific">Roseovarius litoreus</name>
    <dbReference type="NCBI Taxonomy" id="1155722"/>
    <lineage>
        <taxon>Bacteria</taxon>
        <taxon>Pseudomonadati</taxon>
        <taxon>Pseudomonadota</taxon>
        <taxon>Alphaproteobacteria</taxon>
        <taxon>Rhodobacterales</taxon>
        <taxon>Roseobacteraceae</taxon>
        <taxon>Roseovarius</taxon>
    </lineage>
</organism>
<evidence type="ECO:0000256" key="1">
    <source>
        <dbReference type="SAM" id="SignalP"/>
    </source>
</evidence>
<accession>A0A1M7KN66</accession>
<dbReference type="AlphaFoldDB" id="A0A1M7KN66"/>
<keyword evidence="1" id="KW-0732">Signal</keyword>
<dbReference type="InterPro" id="IPR021647">
    <property type="entry name" value="CusF_Ec"/>
</dbReference>
<reference evidence="2 3" key="1">
    <citation type="submission" date="2016-11" db="EMBL/GenBank/DDBJ databases">
        <authorList>
            <person name="Varghese N."/>
            <person name="Submissions S."/>
        </authorList>
    </citation>
    <scope>NUCLEOTIDE SEQUENCE [LARGE SCALE GENOMIC DNA]</scope>
    <source>
        <strain evidence="2 3">DSM 28249</strain>
    </source>
</reference>
<name>A0A1M7KN66_9RHOB</name>
<dbReference type="Gene3D" id="2.40.50.320">
    <property type="entry name" value="Copper binding periplasmic protein CusF"/>
    <property type="match status" value="1"/>
</dbReference>
<protein>
    <submittedName>
        <fullName evidence="2">Cu(I)/Ag(I) efflux system protein CusF</fullName>
    </submittedName>
</protein>